<name>A0ABR5ZL20_9PROT</name>
<evidence type="ECO:0000313" key="2">
    <source>
        <dbReference type="EMBL" id="MBA5725021.1"/>
    </source>
</evidence>
<gene>
    <name evidence="2" type="ORF">CPA57_01845</name>
</gene>
<dbReference type="RefSeq" id="WP_182080985.1">
    <property type="nucleotide sequence ID" value="NZ_NWUS01000001.1"/>
</dbReference>
<dbReference type="Pfam" id="PF13207">
    <property type="entry name" value="AAA_17"/>
    <property type="match status" value="1"/>
</dbReference>
<dbReference type="InterPro" id="IPR027417">
    <property type="entry name" value="P-loop_NTPase"/>
</dbReference>
<protein>
    <submittedName>
        <fullName evidence="2">GNAT family N-acetyltransferase</fullName>
    </submittedName>
</protein>
<dbReference type="InterPro" id="IPR000182">
    <property type="entry name" value="GNAT_dom"/>
</dbReference>
<dbReference type="EMBL" id="NWUS01000001">
    <property type="protein sequence ID" value="MBA5725021.1"/>
    <property type="molecule type" value="Genomic_DNA"/>
</dbReference>
<evidence type="ECO:0000313" key="3">
    <source>
        <dbReference type="Proteomes" id="UP001516390"/>
    </source>
</evidence>
<dbReference type="Proteomes" id="UP001516390">
    <property type="component" value="Unassembled WGS sequence"/>
</dbReference>
<keyword evidence="3" id="KW-1185">Reference proteome</keyword>
<sequence length="690" mass="80031">MSQQSYLIDTNILIELEDDHTVEEVYLAFLALANKYKVNIYVHETARDDLLQDRDEKRRDVSLSKIGKYNILKGQRGVDIEKLKNLFGSMKKRNDVVDMKILHSLDQGSVDFLVTQDKGIHQRAQRFSSDLARRVLFINDAKDLLIQTYEPRHVRFCHVEKVEAQEIDISNTFFDSLREGYPKFNTWWKEKCIREHRSCWVVYDDYDGLAGLIVWKDENKSNTDAVTKLEKILKICTFKVSSKSRGIKLGELLLKQVFWYAQRNRYNLVYLTTYEDQTSLISLLEYYGFVHLGNKGKECIFERKFSSKPLCRLKDTNSFDQACQSYPRFLFDDETRSFGIPIKEDYHDILYPDLYDPRQKSMFDSKSKKPGNTIRKVYLCRAQSKLGPPGSLLFFYKGKSKNEPSQCITVLGVLDSVKTAKSIADLMRFTGGRSVYSEDELRKKWNESPTRPMKVINYLLVSYIEPEISIHELVSFGIIKKHPQQSIYEIPHEKVKKLIKRAKLDFDPMTQNIIAVTGISGVGKTTFLEKLSERIIFQHLTGGNLIATARKTSPDSRDQMRYMDIDENQRFLIEGFHALRDQDSRLIIVDGHVIIDNGNGLSKINSEVFKEIDVNIMIHLEADPNRIFNNRLKDESRNRPIFSVDILKEHQDISRAQAEKISSDLGIKLYVIDCDDIDGAFKVIQDSYLE</sequence>
<dbReference type="Gene3D" id="3.40.630.30">
    <property type="match status" value="1"/>
</dbReference>
<dbReference type="SUPFAM" id="SSF55729">
    <property type="entry name" value="Acyl-CoA N-acyltransferases (Nat)"/>
    <property type="match status" value="1"/>
</dbReference>
<evidence type="ECO:0000259" key="1">
    <source>
        <dbReference type="PROSITE" id="PS51186"/>
    </source>
</evidence>
<dbReference type="InterPro" id="IPR016181">
    <property type="entry name" value="Acyl_CoA_acyltransferase"/>
</dbReference>
<proteinExistence type="predicted"/>
<dbReference type="Pfam" id="PF00583">
    <property type="entry name" value="Acetyltransf_1"/>
    <property type="match status" value="1"/>
</dbReference>
<dbReference type="PROSITE" id="PS51186">
    <property type="entry name" value="GNAT"/>
    <property type="match status" value="1"/>
</dbReference>
<organism evidence="2 3">
    <name type="scientific">Bombella favorum</name>
    <dbReference type="NCBI Taxonomy" id="2039164"/>
    <lineage>
        <taxon>Bacteria</taxon>
        <taxon>Pseudomonadati</taxon>
        <taxon>Pseudomonadota</taxon>
        <taxon>Alphaproteobacteria</taxon>
        <taxon>Acetobacterales</taxon>
        <taxon>Acetobacteraceae</taxon>
        <taxon>Bombella</taxon>
    </lineage>
</organism>
<feature type="domain" description="N-acetyltransferase" evidence="1">
    <location>
        <begin position="159"/>
        <end position="311"/>
    </location>
</feature>
<dbReference type="Gene3D" id="3.40.50.300">
    <property type="entry name" value="P-loop containing nucleotide triphosphate hydrolases"/>
    <property type="match status" value="1"/>
</dbReference>
<reference evidence="2 3" key="1">
    <citation type="submission" date="2017-09" db="EMBL/GenBank/DDBJ databases">
        <authorList>
            <person name="Jakob F."/>
        </authorList>
    </citation>
    <scope>NUCLEOTIDE SEQUENCE [LARGE SCALE GENOMIC DNA]</scope>
    <source>
        <strain evidence="2 3">TMW 2.1880</strain>
    </source>
</reference>
<dbReference type="SUPFAM" id="SSF52540">
    <property type="entry name" value="P-loop containing nucleoside triphosphate hydrolases"/>
    <property type="match status" value="1"/>
</dbReference>
<accession>A0ABR5ZL20</accession>
<comment type="caution">
    <text evidence="2">The sequence shown here is derived from an EMBL/GenBank/DDBJ whole genome shotgun (WGS) entry which is preliminary data.</text>
</comment>